<evidence type="ECO:0000313" key="4">
    <source>
        <dbReference type="Proteomes" id="UP000248764"/>
    </source>
</evidence>
<proteinExistence type="inferred from homology"/>
<dbReference type="SUPFAM" id="SSF55961">
    <property type="entry name" value="Bet v1-like"/>
    <property type="match status" value="1"/>
</dbReference>
<evidence type="ECO:0000259" key="2">
    <source>
        <dbReference type="Pfam" id="PF08327"/>
    </source>
</evidence>
<comment type="similarity">
    <text evidence="1">Belongs to the AHA1 family.</text>
</comment>
<sequence length="182" mass="20192">MRAHGRPAARRRRVARRVRRVLGRAAGRPDRLSEGEPVTIPLTLQLKRHVPAAPERVWRAWTDPAELARWYWPASFQTTCDVDLRVGGRFRIASATAAMAVSGEFAAVEPPPAGRLVHTWRWDGEEVETLVTVEFLAGADGGTDVVVTHERFTDAGDCANHAQGWTDCLARLIAHDFAPPDR</sequence>
<feature type="domain" description="Activator of Hsp90 ATPase homologue 1/2-like C-terminal" evidence="2">
    <location>
        <begin position="52"/>
        <end position="172"/>
    </location>
</feature>
<name>A0A2W2BZC6_9ACTN</name>
<protein>
    <submittedName>
        <fullName evidence="3">SRPBCC domain-containing protein</fullName>
    </submittedName>
</protein>
<evidence type="ECO:0000256" key="1">
    <source>
        <dbReference type="ARBA" id="ARBA00006817"/>
    </source>
</evidence>
<dbReference type="Pfam" id="PF08327">
    <property type="entry name" value="AHSA1"/>
    <property type="match status" value="1"/>
</dbReference>
<accession>A0A2W2BZC6</accession>
<dbReference type="InterPro" id="IPR013538">
    <property type="entry name" value="ASHA1/2-like_C"/>
</dbReference>
<gene>
    <name evidence="3" type="ORF">C1I92_06290</name>
</gene>
<dbReference type="EMBL" id="POTW01000010">
    <property type="protein sequence ID" value="PZF85208.1"/>
    <property type="molecule type" value="Genomic_DNA"/>
</dbReference>
<dbReference type="AlphaFoldDB" id="A0A2W2BZC6"/>
<dbReference type="InterPro" id="IPR023393">
    <property type="entry name" value="START-like_dom_sf"/>
</dbReference>
<comment type="caution">
    <text evidence="3">The sequence shown here is derived from an EMBL/GenBank/DDBJ whole genome shotgun (WGS) entry which is preliminary data.</text>
</comment>
<keyword evidence="4" id="KW-1185">Reference proteome</keyword>
<dbReference type="Proteomes" id="UP000248764">
    <property type="component" value="Unassembled WGS sequence"/>
</dbReference>
<reference evidence="3 4" key="1">
    <citation type="submission" date="2018-01" db="EMBL/GenBank/DDBJ databases">
        <title>Draft genome sequence of Jiangella sp. GTF31.</title>
        <authorList>
            <person name="Sahin N."/>
            <person name="Ay H."/>
            <person name="Saygin H."/>
        </authorList>
    </citation>
    <scope>NUCLEOTIDE SEQUENCE [LARGE SCALE GENOMIC DNA]</scope>
    <source>
        <strain evidence="3 4">GTF31</strain>
    </source>
</reference>
<dbReference type="CDD" id="cd07814">
    <property type="entry name" value="SRPBCC_CalC_Aha1-like"/>
    <property type="match status" value="1"/>
</dbReference>
<evidence type="ECO:0000313" key="3">
    <source>
        <dbReference type="EMBL" id="PZF85208.1"/>
    </source>
</evidence>
<organism evidence="3 4">
    <name type="scientific">Jiangella anatolica</name>
    <dbReference type="NCBI Taxonomy" id="2670374"/>
    <lineage>
        <taxon>Bacteria</taxon>
        <taxon>Bacillati</taxon>
        <taxon>Actinomycetota</taxon>
        <taxon>Actinomycetes</taxon>
        <taxon>Jiangellales</taxon>
        <taxon>Jiangellaceae</taxon>
        <taxon>Jiangella</taxon>
    </lineage>
</organism>
<dbReference type="Gene3D" id="3.30.530.20">
    <property type="match status" value="1"/>
</dbReference>